<accession>A0A2S9WZ83</accession>
<evidence type="ECO:0008006" key="4">
    <source>
        <dbReference type="Google" id="ProtNLM"/>
    </source>
</evidence>
<evidence type="ECO:0000313" key="3">
    <source>
        <dbReference type="Proteomes" id="UP000239469"/>
    </source>
</evidence>
<name>A0A2S9WZ83_9NEIS</name>
<evidence type="ECO:0000313" key="2">
    <source>
        <dbReference type="EMBL" id="PRP68782.1"/>
    </source>
</evidence>
<comment type="similarity">
    <text evidence="1">Belongs to the antirestriction protein family.</text>
</comment>
<sequence>MHLQQQQVTGQDRHDTLIQARLVDDNHRGTFLPDMFGTPLFMRGEGLVFAWMRQLVRDYHGGVWMFYTLDNGGFYLAPKAKEPFVLSVAGNGYVGEMSADAAGIVATLFALCQLNHEWVDTDQGDRLADRYHALLAFAAEHAEAGAILSAID</sequence>
<proteinExistence type="inferred from homology"/>
<organism evidence="2 3">
    <name type="scientific">Chromobacterium amazonense</name>
    <dbReference type="NCBI Taxonomy" id="1382803"/>
    <lineage>
        <taxon>Bacteria</taxon>
        <taxon>Pseudomonadati</taxon>
        <taxon>Pseudomonadota</taxon>
        <taxon>Betaproteobacteria</taxon>
        <taxon>Neisseriales</taxon>
        <taxon>Chromobacteriaceae</taxon>
        <taxon>Chromobacterium</taxon>
    </lineage>
</organism>
<dbReference type="AlphaFoldDB" id="A0A2S9WZ83"/>
<dbReference type="Proteomes" id="UP000239469">
    <property type="component" value="Unassembled WGS sequence"/>
</dbReference>
<dbReference type="InterPro" id="IPR004914">
    <property type="entry name" value="Antirestrict"/>
</dbReference>
<dbReference type="Gene3D" id="3.30.70.3580">
    <property type="entry name" value="Antirestriction protein"/>
    <property type="match status" value="1"/>
</dbReference>
<dbReference type="InterPro" id="IPR042297">
    <property type="entry name" value="Antirestriction_sf"/>
</dbReference>
<protein>
    <recommendedName>
        <fullName evidence="4">Antirestriction protein</fullName>
    </recommendedName>
</protein>
<comment type="caution">
    <text evidence="2">The sequence shown here is derived from an EMBL/GenBank/DDBJ whole genome shotgun (WGS) entry which is preliminary data.</text>
</comment>
<dbReference type="Pfam" id="PF03230">
    <property type="entry name" value="Antirestrict"/>
    <property type="match status" value="1"/>
</dbReference>
<reference evidence="2 3" key="1">
    <citation type="submission" date="2017-01" db="EMBL/GenBank/DDBJ databases">
        <title>New insights into the genetic diversity of Chromobacterium isolated from tropical freshwater lake.</title>
        <authorList>
            <person name="Santos A.B."/>
            <person name="Nascimento A.M."/>
            <person name="Da Silva P.C."/>
        </authorList>
    </citation>
    <scope>NUCLEOTIDE SEQUENCE [LARGE SCALE GENOMIC DNA]</scope>
    <source>
        <strain evidence="2 3">56AF</strain>
    </source>
</reference>
<dbReference type="RefSeq" id="WP_106078024.1">
    <property type="nucleotide sequence ID" value="NZ_MTBD01000037.1"/>
</dbReference>
<evidence type="ECO:0000256" key="1">
    <source>
        <dbReference type="ARBA" id="ARBA00008618"/>
    </source>
</evidence>
<gene>
    <name evidence="2" type="ORF">BUE93_20245</name>
</gene>
<dbReference type="EMBL" id="MTBD01000037">
    <property type="protein sequence ID" value="PRP68782.1"/>
    <property type="molecule type" value="Genomic_DNA"/>
</dbReference>
<dbReference type="OrthoDB" id="1164967at2"/>